<dbReference type="AlphaFoldDB" id="A0A8T0R5M7"/>
<organism evidence="1 2">
    <name type="scientific">Panicum virgatum</name>
    <name type="common">Blackwell switchgrass</name>
    <dbReference type="NCBI Taxonomy" id="38727"/>
    <lineage>
        <taxon>Eukaryota</taxon>
        <taxon>Viridiplantae</taxon>
        <taxon>Streptophyta</taxon>
        <taxon>Embryophyta</taxon>
        <taxon>Tracheophyta</taxon>
        <taxon>Spermatophyta</taxon>
        <taxon>Magnoliopsida</taxon>
        <taxon>Liliopsida</taxon>
        <taxon>Poales</taxon>
        <taxon>Poaceae</taxon>
        <taxon>PACMAD clade</taxon>
        <taxon>Panicoideae</taxon>
        <taxon>Panicodae</taxon>
        <taxon>Paniceae</taxon>
        <taxon>Panicinae</taxon>
        <taxon>Panicum</taxon>
        <taxon>Panicum sect. Hiantes</taxon>
    </lineage>
</organism>
<evidence type="ECO:0000313" key="2">
    <source>
        <dbReference type="Proteomes" id="UP000823388"/>
    </source>
</evidence>
<sequence>MLLPQTNGQVMEAVLDIIGHVPDLLHPGQYHLVLLSLLMRCKQESLHHLELVPDEGMVALEAQLQGNLLRYGRFGIAKCPAEHRFANTEHRRLHGSAVCLSRAESPIDVCIQMQHELGMERRMTTKD</sequence>
<protein>
    <submittedName>
        <fullName evidence="1">Uncharacterized protein</fullName>
    </submittedName>
</protein>
<accession>A0A8T0R5M7</accession>
<proteinExistence type="predicted"/>
<dbReference type="EMBL" id="CM029048">
    <property type="protein sequence ID" value="KAG2580560.1"/>
    <property type="molecule type" value="Genomic_DNA"/>
</dbReference>
<dbReference type="Proteomes" id="UP000823388">
    <property type="component" value="Chromosome 6N"/>
</dbReference>
<keyword evidence="2" id="KW-1185">Reference proteome</keyword>
<evidence type="ECO:0000313" key="1">
    <source>
        <dbReference type="EMBL" id="KAG2580560.1"/>
    </source>
</evidence>
<reference evidence="1" key="1">
    <citation type="submission" date="2020-05" db="EMBL/GenBank/DDBJ databases">
        <title>WGS assembly of Panicum virgatum.</title>
        <authorList>
            <person name="Lovell J.T."/>
            <person name="Jenkins J."/>
            <person name="Shu S."/>
            <person name="Juenger T.E."/>
            <person name="Schmutz J."/>
        </authorList>
    </citation>
    <scope>NUCLEOTIDE SEQUENCE</scope>
    <source>
        <strain evidence="1">AP13</strain>
    </source>
</reference>
<name>A0A8T0R5M7_PANVG</name>
<gene>
    <name evidence="1" type="ORF">PVAP13_6NG355501</name>
</gene>
<comment type="caution">
    <text evidence="1">The sequence shown here is derived from an EMBL/GenBank/DDBJ whole genome shotgun (WGS) entry which is preliminary data.</text>
</comment>